<dbReference type="RefSeq" id="XP_014143896.1">
    <property type="nucleotide sequence ID" value="XM_014288421.1"/>
</dbReference>
<feature type="region of interest" description="Disordered" evidence="1">
    <location>
        <begin position="1"/>
        <end position="22"/>
    </location>
</feature>
<sequence>SIVTCHQQTTHESESSSCGTREAIHTPAVEDTLSRECASAGNSTSTIVTCHQQTTHESSASDTIGVSHTLAAEAKPLSSAGDTPSTKHQRATHRGDITESDTIELVHTPAVRETHPRACAGTAIASLPRPTTPSASGDTHERGDRVGTLKRRVLDPVGTFSLDTPHKAVHPQKRLKTVRAVTYVPISHASRAKYGSLSHTDASVGVPRPRIHWTRWPWTQRHIAAQGVTRSGAFCVRNLVRREVFGRRACQTRRVFGLFHSPKVCSVSVCTSFT</sequence>
<protein>
    <submittedName>
        <fullName evidence="2">Uncharacterized protein</fullName>
    </submittedName>
</protein>
<evidence type="ECO:0000313" key="2">
    <source>
        <dbReference type="EMBL" id="KNC69994.1"/>
    </source>
</evidence>
<evidence type="ECO:0000256" key="1">
    <source>
        <dbReference type="SAM" id="MobiDB-lite"/>
    </source>
</evidence>
<name>A0A0L0F045_9EUKA</name>
<dbReference type="EMBL" id="KQ252541">
    <property type="protein sequence ID" value="KNC69994.1"/>
    <property type="molecule type" value="Genomic_DNA"/>
</dbReference>
<feature type="non-terminal residue" evidence="2">
    <location>
        <position position="1"/>
    </location>
</feature>
<dbReference type="GeneID" id="25917988"/>
<organism evidence="2 3">
    <name type="scientific">Sphaeroforma arctica JP610</name>
    <dbReference type="NCBI Taxonomy" id="667725"/>
    <lineage>
        <taxon>Eukaryota</taxon>
        <taxon>Ichthyosporea</taxon>
        <taxon>Ichthyophonida</taxon>
        <taxon>Sphaeroforma</taxon>
    </lineage>
</organism>
<gene>
    <name evidence="2" type="ORF">SARC_17484</name>
</gene>
<dbReference type="Proteomes" id="UP000054560">
    <property type="component" value="Unassembled WGS sequence"/>
</dbReference>
<evidence type="ECO:0000313" key="3">
    <source>
        <dbReference type="Proteomes" id="UP000054560"/>
    </source>
</evidence>
<dbReference type="AlphaFoldDB" id="A0A0L0F045"/>
<reference evidence="2 3" key="1">
    <citation type="submission" date="2011-02" db="EMBL/GenBank/DDBJ databases">
        <title>The Genome Sequence of Sphaeroforma arctica JP610.</title>
        <authorList>
            <consortium name="The Broad Institute Genome Sequencing Platform"/>
            <person name="Russ C."/>
            <person name="Cuomo C."/>
            <person name="Young S.K."/>
            <person name="Zeng Q."/>
            <person name="Gargeya S."/>
            <person name="Alvarado L."/>
            <person name="Berlin A."/>
            <person name="Chapman S.B."/>
            <person name="Chen Z."/>
            <person name="Freedman E."/>
            <person name="Gellesch M."/>
            <person name="Goldberg J."/>
            <person name="Griggs A."/>
            <person name="Gujja S."/>
            <person name="Heilman E."/>
            <person name="Heiman D."/>
            <person name="Howarth C."/>
            <person name="Mehta T."/>
            <person name="Neiman D."/>
            <person name="Pearson M."/>
            <person name="Roberts A."/>
            <person name="Saif S."/>
            <person name="Shea T."/>
            <person name="Shenoy N."/>
            <person name="Sisk P."/>
            <person name="Stolte C."/>
            <person name="Sykes S."/>
            <person name="White J."/>
            <person name="Yandava C."/>
            <person name="Burger G."/>
            <person name="Gray M.W."/>
            <person name="Holland P.W.H."/>
            <person name="King N."/>
            <person name="Lang F.B.F."/>
            <person name="Roger A.J."/>
            <person name="Ruiz-Trillo I."/>
            <person name="Haas B."/>
            <person name="Nusbaum C."/>
            <person name="Birren B."/>
        </authorList>
    </citation>
    <scope>NUCLEOTIDE SEQUENCE [LARGE SCALE GENOMIC DNA]</scope>
    <source>
        <strain evidence="2 3">JP610</strain>
    </source>
</reference>
<keyword evidence="3" id="KW-1185">Reference proteome</keyword>
<accession>A0A0L0F045</accession>
<proteinExistence type="predicted"/>